<reference evidence="3 4" key="1">
    <citation type="journal article" date="2016" name="Nat. Commun.">
        <title>Thousands of microbial genomes shed light on interconnected biogeochemical processes in an aquifer system.</title>
        <authorList>
            <person name="Anantharaman K."/>
            <person name="Brown C.T."/>
            <person name="Hug L.A."/>
            <person name="Sharon I."/>
            <person name="Castelle C.J."/>
            <person name="Probst A.J."/>
            <person name="Thomas B.C."/>
            <person name="Singh A."/>
            <person name="Wilkins M.J."/>
            <person name="Karaoz U."/>
            <person name="Brodie E.L."/>
            <person name="Williams K.H."/>
            <person name="Hubbard S.S."/>
            <person name="Banfield J.F."/>
        </authorList>
    </citation>
    <scope>NUCLEOTIDE SEQUENCE [LARGE SCALE GENOMIC DNA]</scope>
</reference>
<organism evidence="3 4">
    <name type="scientific">Candidatus Blackburnbacteria bacterium RIFCSPHIGHO2_01_FULL_43_15b</name>
    <dbReference type="NCBI Taxonomy" id="1797513"/>
    <lineage>
        <taxon>Bacteria</taxon>
        <taxon>Candidatus Blackburniibacteriota</taxon>
    </lineage>
</organism>
<proteinExistence type="predicted"/>
<protein>
    <submittedName>
        <fullName evidence="3">Uncharacterized protein</fullName>
    </submittedName>
</protein>
<gene>
    <name evidence="3" type="ORF">A2782_01495</name>
</gene>
<comment type="caution">
    <text evidence="3">The sequence shown here is derived from an EMBL/GenBank/DDBJ whole genome shotgun (WGS) entry which is preliminary data.</text>
</comment>
<dbReference type="STRING" id="1797513.A2782_01495"/>
<accession>A0A1G1UXF2</accession>
<keyword evidence="2" id="KW-0732">Signal</keyword>
<sequence length="123" mass="13343">MTKRTAVKIFASSIATGSLLAYVVFPTLAQSDATNQGQNVAACNKTAREEGKSVRAGFKEGRMTKDERNTRLKGIEKDRVVCIKNARAAAKEAREKARQELKAKKEASIRKSVGKSGTSSTRP</sequence>
<evidence type="ECO:0000313" key="4">
    <source>
        <dbReference type="Proteomes" id="UP000177967"/>
    </source>
</evidence>
<feature type="chain" id="PRO_5009580972" evidence="2">
    <location>
        <begin position="30"/>
        <end position="123"/>
    </location>
</feature>
<dbReference type="Proteomes" id="UP000177967">
    <property type="component" value="Unassembled WGS sequence"/>
</dbReference>
<dbReference type="EMBL" id="MHBW01000035">
    <property type="protein sequence ID" value="OGY07797.1"/>
    <property type="molecule type" value="Genomic_DNA"/>
</dbReference>
<feature type="compositionally biased region" description="Basic and acidic residues" evidence="1">
    <location>
        <begin position="94"/>
        <end position="109"/>
    </location>
</feature>
<dbReference type="AlphaFoldDB" id="A0A1G1UXF2"/>
<feature type="signal peptide" evidence="2">
    <location>
        <begin position="1"/>
        <end position="29"/>
    </location>
</feature>
<feature type="region of interest" description="Disordered" evidence="1">
    <location>
        <begin position="94"/>
        <end position="123"/>
    </location>
</feature>
<evidence type="ECO:0000313" key="3">
    <source>
        <dbReference type="EMBL" id="OGY07797.1"/>
    </source>
</evidence>
<evidence type="ECO:0000256" key="1">
    <source>
        <dbReference type="SAM" id="MobiDB-lite"/>
    </source>
</evidence>
<name>A0A1G1UXF2_9BACT</name>
<evidence type="ECO:0000256" key="2">
    <source>
        <dbReference type="SAM" id="SignalP"/>
    </source>
</evidence>